<keyword evidence="1" id="KW-1133">Transmembrane helix</keyword>
<protein>
    <submittedName>
        <fullName evidence="2">DoxX family membrane protein</fullName>
    </submittedName>
</protein>
<sequence>MRTAFILRLGLGGWLVVEALIKFLGLLSPSQFADMLGFYLGTAGYINQFFQYFLFQSSWGHLLTPASLLALMAMIELVVGCSLIAGLAVKWNAMLTFFMLVFYVIALPVMTIPNVQLEVAVYTAPAPLVQIREVAMAIAAFVLYKLGPGLYSISNELNGVISEKYWYGLWGKLRYALILPLVVAALFGGFGHIPTFAAPAFLLAALGAALTVDSLKVVRWAAWLAALVFFHYALFMIDWSDNWLKNIYAIRREFGLVSISVALALIKHP</sequence>
<keyword evidence="1" id="KW-0812">Transmembrane</keyword>
<feature type="transmembrane region" description="Helical" evidence="1">
    <location>
        <begin position="134"/>
        <end position="153"/>
    </location>
</feature>
<feature type="transmembrane region" description="Helical" evidence="1">
    <location>
        <begin position="95"/>
        <end position="113"/>
    </location>
</feature>
<reference evidence="2 3" key="1">
    <citation type="submission" date="2022-11" db="EMBL/GenBank/DDBJ databases">
        <title>Spartinivicinus poritis sp. nov., isolated from scleractinian coral Porites lutea.</title>
        <authorList>
            <person name="Zhang G."/>
            <person name="Cai L."/>
            <person name="Wei Q."/>
        </authorList>
    </citation>
    <scope>NUCLEOTIDE SEQUENCE [LARGE SCALE GENOMIC DNA]</scope>
    <source>
        <strain evidence="2 3">A2-2</strain>
    </source>
</reference>
<evidence type="ECO:0000313" key="3">
    <source>
        <dbReference type="Proteomes" id="UP001528823"/>
    </source>
</evidence>
<dbReference type="RefSeq" id="WP_274688408.1">
    <property type="nucleotide sequence ID" value="NZ_JAPMOU010000008.1"/>
</dbReference>
<comment type="caution">
    <text evidence="2">The sequence shown here is derived from an EMBL/GenBank/DDBJ whole genome shotgun (WGS) entry which is preliminary data.</text>
</comment>
<feature type="transmembrane region" description="Helical" evidence="1">
    <location>
        <begin position="217"/>
        <end position="237"/>
    </location>
</feature>
<accession>A0ABT5U6Q6</accession>
<feature type="transmembrane region" description="Helical" evidence="1">
    <location>
        <begin position="67"/>
        <end position="89"/>
    </location>
</feature>
<organism evidence="2 3">
    <name type="scientific">Spartinivicinus poritis</name>
    <dbReference type="NCBI Taxonomy" id="2994640"/>
    <lineage>
        <taxon>Bacteria</taxon>
        <taxon>Pseudomonadati</taxon>
        <taxon>Pseudomonadota</taxon>
        <taxon>Gammaproteobacteria</taxon>
        <taxon>Oceanospirillales</taxon>
        <taxon>Zooshikellaceae</taxon>
        <taxon>Spartinivicinus</taxon>
    </lineage>
</organism>
<dbReference type="EMBL" id="JAPMOU010000008">
    <property type="protein sequence ID" value="MDE1462049.1"/>
    <property type="molecule type" value="Genomic_DNA"/>
</dbReference>
<proteinExistence type="predicted"/>
<evidence type="ECO:0000313" key="2">
    <source>
        <dbReference type="EMBL" id="MDE1462049.1"/>
    </source>
</evidence>
<dbReference type="Proteomes" id="UP001528823">
    <property type="component" value="Unassembled WGS sequence"/>
</dbReference>
<evidence type="ECO:0000256" key="1">
    <source>
        <dbReference type="SAM" id="Phobius"/>
    </source>
</evidence>
<gene>
    <name evidence="2" type="ORF">ORQ98_08700</name>
</gene>
<keyword evidence="1" id="KW-0472">Membrane</keyword>
<keyword evidence="3" id="KW-1185">Reference proteome</keyword>
<feature type="transmembrane region" description="Helical" evidence="1">
    <location>
        <begin position="173"/>
        <end position="205"/>
    </location>
</feature>
<name>A0ABT5U6Q6_9GAMM</name>